<evidence type="ECO:0000256" key="2">
    <source>
        <dbReference type="SAM" id="Coils"/>
    </source>
</evidence>
<dbReference type="PANTHER" id="PTHR21694">
    <property type="entry name" value="COILED-COIL DOMAIN-CONTAINING PROTEIN 63"/>
    <property type="match status" value="1"/>
</dbReference>
<feature type="coiled-coil region" evidence="2">
    <location>
        <begin position="20"/>
        <end position="54"/>
    </location>
</feature>
<evidence type="ECO:0000313" key="4">
    <source>
        <dbReference type="EMBL" id="OMJ94689.1"/>
    </source>
</evidence>
<dbReference type="EMBL" id="MPUH01000022">
    <property type="protein sequence ID" value="OMJ94689.1"/>
    <property type="molecule type" value="Genomic_DNA"/>
</dbReference>
<name>A0A1R2D097_9CILI</name>
<dbReference type="InterPro" id="IPR051876">
    <property type="entry name" value="ODA-DC/CCD"/>
</dbReference>
<feature type="coiled-coil region" evidence="2">
    <location>
        <begin position="83"/>
        <end position="110"/>
    </location>
</feature>
<dbReference type="InterPro" id="IPR049258">
    <property type="entry name" value="ODAD1_CC"/>
</dbReference>
<organism evidence="4 5">
    <name type="scientific">Stentor coeruleus</name>
    <dbReference type="NCBI Taxonomy" id="5963"/>
    <lineage>
        <taxon>Eukaryota</taxon>
        <taxon>Sar</taxon>
        <taxon>Alveolata</taxon>
        <taxon>Ciliophora</taxon>
        <taxon>Postciliodesmatophora</taxon>
        <taxon>Heterotrichea</taxon>
        <taxon>Heterotrichida</taxon>
        <taxon>Stentoridae</taxon>
        <taxon>Stentor</taxon>
    </lineage>
</organism>
<feature type="coiled-coil region" evidence="2">
    <location>
        <begin position="271"/>
        <end position="305"/>
    </location>
</feature>
<dbReference type="PANTHER" id="PTHR21694:SF18">
    <property type="entry name" value="COILED-COIL DOMAIN-CONTAINING PROTEIN 63"/>
    <property type="match status" value="1"/>
</dbReference>
<accession>A0A1R2D097</accession>
<evidence type="ECO:0000313" key="5">
    <source>
        <dbReference type="Proteomes" id="UP000187209"/>
    </source>
</evidence>
<protein>
    <recommendedName>
        <fullName evidence="3">ODAD1 central coiled coil region domain-containing protein</fullName>
    </recommendedName>
</protein>
<sequence>MSIQHSRSPSKISVKRDRINDSIQQQIEFFMIQLENEKRQGNALDAKISALEKDAKLPFIQSTLLKSTISKLEKDLVLESASLNKISLENEILRQKIDAIRKEKMIAKEKFYKYKSEINKNKSKSRKVHSLSRDYSDLNIKSESRLKKMRGKSDDIRVNFEKKASELSIHINTSKTRRKDFINMLELRLEENEYMHIDPVQTLNILKMNNFSWKKKCNEKKKDLEDFIKHRKYLKQVFIEVSSASGVNDPNEIATIFIKSESQQHELKVYFNELSFQLEKIQKTNEQIENELKNLNKSKIKESDNLSSKISSIKTAHNTFTDKIDKSNKSLQQIRDSLSKSCIIIAKSIELLSGKPITLGKHAYKNIIEVLKNFEEHISATKISLEYIKTNRPYLVNAINTHLIRSKSVKQRLVLQSSHFQAIEEFDINESIESFKYPLTKRQMFERVNSNFEFRMSTRRQKKHSSRISFDV</sequence>
<feature type="domain" description="ODAD1 central coiled coil region" evidence="3">
    <location>
        <begin position="68"/>
        <end position="341"/>
    </location>
</feature>
<keyword evidence="1 2" id="KW-0175">Coiled coil</keyword>
<dbReference type="Proteomes" id="UP000187209">
    <property type="component" value="Unassembled WGS sequence"/>
</dbReference>
<proteinExistence type="predicted"/>
<gene>
    <name evidence="4" type="ORF">SteCoe_2025</name>
</gene>
<dbReference type="Pfam" id="PF21773">
    <property type="entry name" value="ODAD1_CC"/>
    <property type="match status" value="1"/>
</dbReference>
<dbReference type="AlphaFoldDB" id="A0A1R2D097"/>
<evidence type="ECO:0000259" key="3">
    <source>
        <dbReference type="Pfam" id="PF21773"/>
    </source>
</evidence>
<keyword evidence="5" id="KW-1185">Reference proteome</keyword>
<reference evidence="4 5" key="1">
    <citation type="submission" date="2016-11" db="EMBL/GenBank/DDBJ databases">
        <title>The macronuclear genome of Stentor coeruleus: a giant cell with tiny introns.</title>
        <authorList>
            <person name="Slabodnick M."/>
            <person name="Ruby J.G."/>
            <person name="Reiff S.B."/>
            <person name="Swart E.C."/>
            <person name="Gosai S."/>
            <person name="Prabakaran S."/>
            <person name="Witkowska E."/>
            <person name="Larue G.E."/>
            <person name="Fisher S."/>
            <person name="Freeman R.M."/>
            <person name="Gunawardena J."/>
            <person name="Chu W."/>
            <person name="Stover N.A."/>
            <person name="Gregory B.D."/>
            <person name="Nowacki M."/>
            <person name="Derisi J."/>
            <person name="Roy S.W."/>
            <person name="Marshall W.F."/>
            <person name="Sood P."/>
        </authorList>
    </citation>
    <scope>NUCLEOTIDE SEQUENCE [LARGE SCALE GENOMIC DNA]</scope>
    <source>
        <strain evidence="4">WM001</strain>
    </source>
</reference>
<evidence type="ECO:0000256" key="1">
    <source>
        <dbReference type="ARBA" id="ARBA00023054"/>
    </source>
</evidence>
<comment type="caution">
    <text evidence="4">The sequence shown here is derived from an EMBL/GenBank/DDBJ whole genome shotgun (WGS) entry which is preliminary data.</text>
</comment>